<evidence type="ECO:0000256" key="3">
    <source>
        <dbReference type="ARBA" id="ARBA00012929"/>
    </source>
</evidence>
<comment type="similarity">
    <text evidence="2 6">Belongs to the dTDP-4-dehydrorhamnose reductase family.</text>
</comment>
<organism evidence="8 9">
    <name type="scientific">Sulfurisoma sediminicola</name>
    <dbReference type="NCBI Taxonomy" id="1381557"/>
    <lineage>
        <taxon>Bacteria</taxon>
        <taxon>Pseudomonadati</taxon>
        <taxon>Pseudomonadota</taxon>
        <taxon>Betaproteobacteria</taxon>
        <taxon>Nitrosomonadales</taxon>
        <taxon>Sterolibacteriaceae</taxon>
        <taxon>Sulfurisoma</taxon>
    </lineage>
</organism>
<keyword evidence="6" id="KW-0560">Oxidoreductase</keyword>
<evidence type="ECO:0000313" key="9">
    <source>
        <dbReference type="Proteomes" id="UP000268908"/>
    </source>
</evidence>
<reference evidence="8 9" key="1">
    <citation type="submission" date="2018-10" db="EMBL/GenBank/DDBJ databases">
        <title>Genomic Encyclopedia of Type Strains, Phase IV (KMG-IV): sequencing the most valuable type-strain genomes for metagenomic binning, comparative biology and taxonomic classification.</title>
        <authorList>
            <person name="Goeker M."/>
        </authorList>
    </citation>
    <scope>NUCLEOTIDE SEQUENCE [LARGE SCALE GENOMIC DNA]</scope>
    <source>
        <strain evidence="8 9">DSM 26916</strain>
    </source>
</reference>
<evidence type="ECO:0000256" key="2">
    <source>
        <dbReference type="ARBA" id="ARBA00010944"/>
    </source>
</evidence>
<dbReference type="InterPro" id="IPR029903">
    <property type="entry name" value="RmlD-like-bd"/>
</dbReference>
<dbReference type="NCBIfam" id="TIGR01214">
    <property type="entry name" value="rmlD"/>
    <property type="match status" value="1"/>
</dbReference>
<dbReference type="GO" id="GO:0005829">
    <property type="term" value="C:cytosol"/>
    <property type="evidence" value="ECO:0007669"/>
    <property type="project" value="TreeGrafter"/>
</dbReference>
<evidence type="ECO:0000256" key="5">
    <source>
        <dbReference type="ARBA" id="ARBA00048200"/>
    </source>
</evidence>
<dbReference type="OrthoDB" id="9803892at2"/>
<keyword evidence="6" id="KW-0521">NADP</keyword>
<dbReference type="PANTHER" id="PTHR10491">
    <property type="entry name" value="DTDP-4-DEHYDRORHAMNOSE REDUCTASE"/>
    <property type="match status" value="1"/>
</dbReference>
<keyword evidence="9" id="KW-1185">Reference proteome</keyword>
<accession>A0A497XJR6</accession>
<dbReference type="EC" id="1.1.1.133" evidence="3 6"/>
<dbReference type="Gene3D" id="3.90.25.10">
    <property type="entry name" value="UDP-galactose 4-epimerase, domain 1"/>
    <property type="match status" value="1"/>
</dbReference>
<comment type="caution">
    <text evidence="8">The sequence shown here is derived from an EMBL/GenBank/DDBJ whole genome shotgun (WGS) entry which is preliminary data.</text>
</comment>
<dbReference type="PANTHER" id="PTHR10491:SF4">
    <property type="entry name" value="METHIONINE ADENOSYLTRANSFERASE 2 SUBUNIT BETA"/>
    <property type="match status" value="1"/>
</dbReference>
<dbReference type="EMBL" id="RCCI01000004">
    <property type="protein sequence ID" value="RLJ67600.1"/>
    <property type="molecule type" value="Genomic_DNA"/>
</dbReference>
<comment type="catalytic activity">
    <reaction evidence="5 6">
        <text>dTDP-beta-L-rhamnose + NADP(+) = dTDP-4-dehydro-beta-L-rhamnose + NADPH + H(+)</text>
        <dbReference type="Rhea" id="RHEA:21796"/>
        <dbReference type="ChEBI" id="CHEBI:15378"/>
        <dbReference type="ChEBI" id="CHEBI:57510"/>
        <dbReference type="ChEBI" id="CHEBI:57783"/>
        <dbReference type="ChEBI" id="CHEBI:58349"/>
        <dbReference type="ChEBI" id="CHEBI:62830"/>
        <dbReference type="EC" id="1.1.1.133"/>
    </reaction>
</comment>
<dbReference type="SUPFAM" id="SSF51735">
    <property type="entry name" value="NAD(P)-binding Rossmann-fold domains"/>
    <property type="match status" value="1"/>
</dbReference>
<dbReference type="InterPro" id="IPR036291">
    <property type="entry name" value="NAD(P)-bd_dom_sf"/>
</dbReference>
<gene>
    <name evidence="8" type="ORF">DFR35_0147</name>
</gene>
<dbReference type="RefSeq" id="WP_121239579.1">
    <property type="nucleotide sequence ID" value="NZ_BHVV01000001.1"/>
</dbReference>
<evidence type="ECO:0000256" key="4">
    <source>
        <dbReference type="ARBA" id="ARBA00017099"/>
    </source>
</evidence>
<comment type="pathway">
    <text evidence="1 6">Carbohydrate biosynthesis; dTDP-L-rhamnose biosynthesis.</text>
</comment>
<feature type="domain" description="RmlD-like substrate binding" evidence="7">
    <location>
        <begin position="5"/>
        <end position="294"/>
    </location>
</feature>
<dbReference type="InterPro" id="IPR005913">
    <property type="entry name" value="dTDP_dehydrorham_reduct"/>
</dbReference>
<name>A0A497XJR6_9PROT</name>
<dbReference type="Pfam" id="PF04321">
    <property type="entry name" value="RmlD_sub_bind"/>
    <property type="match status" value="1"/>
</dbReference>
<comment type="cofactor">
    <cofactor evidence="6">
        <name>Mg(2+)</name>
        <dbReference type="ChEBI" id="CHEBI:18420"/>
    </cofactor>
    <text evidence="6">Binds 1 Mg(2+) ion per monomer.</text>
</comment>
<protein>
    <recommendedName>
        <fullName evidence="4 6">dTDP-4-dehydrorhamnose reductase</fullName>
        <ecNumber evidence="3 6">1.1.1.133</ecNumber>
    </recommendedName>
</protein>
<dbReference type="Proteomes" id="UP000268908">
    <property type="component" value="Unassembled WGS sequence"/>
</dbReference>
<dbReference type="CDD" id="cd05254">
    <property type="entry name" value="dTDP_HR_like_SDR_e"/>
    <property type="match status" value="1"/>
</dbReference>
<dbReference type="NCBIfam" id="NF007440">
    <property type="entry name" value="PRK09987.1"/>
    <property type="match status" value="1"/>
</dbReference>
<evidence type="ECO:0000256" key="1">
    <source>
        <dbReference type="ARBA" id="ARBA00004781"/>
    </source>
</evidence>
<proteinExistence type="inferred from homology"/>
<dbReference type="UniPathway" id="UPA00124"/>
<evidence type="ECO:0000313" key="8">
    <source>
        <dbReference type="EMBL" id="RLJ67600.1"/>
    </source>
</evidence>
<dbReference type="GO" id="GO:0019305">
    <property type="term" value="P:dTDP-rhamnose biosynthetic process"/>
    <property type="evidence" value="ECO:0007669"/>
    <property type="project" value="UniProtKB-UniPathway"/>
</dbReference>
<sequence>MSDRSILLFGAEGQVGWELKRSLSVLGSVLPLTRRDVDLADSAAVRAAICFARPDAIVNAAAYTAVDRAESERALAQSINAVAPAAMALEAKAAGIPLVLFSSDYCYDGTKEAPYVEGDAPNPQSAYGRSKLAGDKAVAASGAEHLILRTSWVFAARGDNFLKSILRLARERDSLRIVDDQVGAPTSAELLADVTAHALRDLLAGRIASGVYHCTAGGATSWHGYARFIVKQAAQAGLALATTPERVEPIATEDYPLPAVRPKNSRLDCGKLEAALGLSLPPWQWHVRRTLLELTTP</sequence>
<evidence type="ECO:0000259" key="7">
    <source>
        <dbReference type="Pfam" id="PF04321"/>
    </source>
</evidence>
<dbReference type="AlphaFoldDB" id="A0A497XJR6"/>
<comment type="function">
    <text evidence="6">Catalyzes the reduction of dTDP-6-deoxy-L-lyxo-4-hexulose to yield dTDP-L-rhamnose.</text>
</comment>
<evidence type="ECO:0000256" key="6">
    <source>
        <dbReference type="RuleBase" id="RU364082"/>
    </source>
</evidence>
<dbReference type="Gene3D" id="3.40.50.720">
    <property type="entry name" value="NAD(P)-binding Rossmann-like Domain"/>
    <property type="match status" value="1"/>
</dbReference>
<dbReference type="GO" id="GO:0008831">
    <property type="term" value="F:dTDP-4-dehydrorhamnose reductase activity"/>
    <property type="evidence" value="ECO:0007669"/>
    <property type="project" value="UniProtKB-EC"/>
</dbReference>